<dbReference type="RefSeq" id="WP_185180467.1">
    <property type="nucleotide sequence ID" value="NZ_CBCSEP010000024.1"/>
</dbReference>
<reference evidence="2 3" key="1">
    <citation type="submission" date="2020-08" db="EMBL/GenBank/DDBJ databases">
        <title>Cohnella phylogeny.</title>
        <authorList>
            <person name="Dunlap C."/>
        </authorList>
    </citation>
    <scope>NUCLEOTIDE SEQUENCE [LARGE SCALE GENOMIC DNA]</scope>
    <source>
        <strain evidence="2 3">DSM 103658</strain>
    </source>
</reference>
<evidence type="ECO:0000313" key="3">
    <source>
        <dbReference type="Proteomes" id="UP000574133"/>
    </source>
</evidence>
<dbReference type="Proteomes" id="UP000574133">
    <property type="component" value="Unassembled WGS sequence"/>
</dbReference>
<gene>
    <name evidence="2" type="ORF">H4Q31_18070</name>
</gene>
<keyword evidence="1" id="KW-0472">Membrane</keyword>
<dbReference type="Pfam" id="PF14089">
    <property type="entry name" value="KbaA"/>
    <property type="match status" value="1"/>
</dbReference>
<feature type="transmembrane region" description="Helical" evidence="1">
    <location>
        <begin position="167"/>
        <end position="186"/>
    </location>
</feature>
<evidence type="ECO:0000256" key="1">
    <source>
        <dbReference type="SAM" id="Phobius"/>
    </source>
</evidence>
<feature type="transmembrane region" description="Helical" evidence="1">
    <location>
        <begin position="85"/>
        <end position="107"/>
    </location>
</feature>
<dbReference type="GO" id="GO:0045881">
    <property type="term" value="P:positive regulation of sporulation resulting in formation of a cellular spore"/>
    <property type="evidence" value="ECO:0007669"/>
    <property type="project" value="InterPro"/>
</dbReference>
<dbReference type="EMBL" id="JACJVN010000077">
    <property type="protein sequence ID" value="MBB6679201.1"/>
    <property type="molecule type" value="Genomic_DNA"/>
</dbReference>
<feature type="transmembrane region" description="Helical" evidence="1">
    <location>
        <begin position="50"/>
        <end position="73"/>
    </location>
</feature>
<dbReference type="SMART" id="SM01251">
    <property type="entry name" value="KbaA"/>
    <property type="match status" value="1"/>
</dbReference>
<sequence>MNLRKWMTLFGTTILIGGASSLIAGIIMLLCDSSFQVVVKTGNDWMFNVTMMALAGLTFGAFAHMGFFAYLMLNYIARSIIKKPYYWVALQGFVAVFVLAEIGYWTYDSAFPAATFWLIPLALAAVSLAVAWWKVKETTAGAWIPTLFYMIAVTTIEAMPGFQSGKITSLIFTLIPLLVCNTFQIMRLHRVLSKPHASASAVSANASR</sequence>
<comment type="caution">
    <text evidence="2">The sequence shown here is derived from an EMBL/GenBank/DDBJ whole genome shotgun (WGS) entry which is preliminary data.</text>
</comment>
<keyword evidence="1" id="KW-0812">Transmembrane</keyword>
<name>A0A841TKZ2_9BACL</name>
<proteinExistence type="predicted"/>
<accession>A0A841TKZ2</accession>
<keyword evidence="3" id="KW-1185">Reference proteome</keyword>
<protein>
    <submittedName>
        <fullName evidence="2">KinB-signaling pathway activation protein</fullName>
    </submittedName>
</protein>
<feature type="transmembrane region" description="Helical" evidence="1">
    <location>
        <begin position="7"/>
        <end position="30"/>
    </location>
</feature>
<keyword evidence="1" id="KW-1133">Transmembrane helix</keyword>
<feature type="transmembrane region" description="Helical" evidence="1">
    <location>
        <begin position="140"/>
        <end position="161"/>
    </location>
</feature>
<dbReference type="InterPro" id="IPR024164">
    <property type="entry name" value="KinB-signalling_activ"/>
</dbReference>
<feature type="transmembrane region" description="Helical" evidence="1">
    <location>
        <begin position="113"/>
        <end position="133"/>
    </location>
</feature>
<evidence type="ECO:0000313" key="2">
    <source>
        <dbReference type="EMBL" id="MBB6679201.1"/>
    </source>
</evidence>
<organism evidence="2 3">
    <name type="scientific">Cohnella lubricantis</name>
    <dbReference type="NCBI Taxonomy" id="2163172"/>
    <lineage>
        <taxon>Bacteria</taxon>
        <taxon>Bacillati</taxon>
        <taxon>Bacillota</taxon>
        <taxon>Bacilli</taxon>
        <taxon>Bacillales</taxon>
        <taxon>Paenibacillaceae</taxon>
        <taxon>Cohnella</taxon>
    </lineage>
</organism>
<dbReference type="AlphaFoldDB" id="A0A841TKZ2"/>